<sequence>MSSALLLLAGAVLPAVSFAVQGHSAASRDNGVVQAGNVIRYPITATMGGSLFGKHAKRQEDLSATSQRSGTMYTISLTFGTPGQSVPVLFSTSASELFVNPVCSKASDPDFCNAQPRFTMSSSLVDLGVSGHVDFLQGYPGTPSGYADFEYVYDTVGVGPAIIPQQIFGVAYDSTLTPFGILGAGPPVSGWQNGYPLLIDNLRQYGYINSRAFSMDLQGLQSTSGSVIYGGVDICRYSGPLTKLPIVPAAQSPDGYTRYWVRLDGITVNQADGTPFVVYDSGGVGQPFLVDSASTLSALPGPMFASLLAAFPSAQPLDYGLWSVPCLEPGLGGSVAFRFGDKVIRVPYSDFIWHDPQSGFCVLGAYDADRVGGLPTLGDTFLRAAYVVFDWDNQNIHLAQAVDCGSNVVPLNFDNGNVNEREPLFHKHFRVFQQLQRVIWNLDGGPDLDSGTHNEAPSTTTSSAEATDVSSTPTSVSPTAGPTDSSLSSISSSESVTSSTESTSSLPATSTPPVSGESTSSLTSSAPSSSPTAPPADTSYIIAVSPIAVEDNTVARRHAKRQFQVGGFIGGAGPVNPTDCSLATPFNVINGQLSSGGELVSTDEGIAYQPFWTAPTVGAITATFAILDSVLVWQNVAFTNSGAEFCQSTTGQVWVTFDGNPTPFECTPIQLVAFSTAQCVDGTLIVSSTSSSAPVTATSTATSVPEPMPTTSSTPSGSTSAPTSNPTIPPIARSTITYTHATTYTITSCAPGKPACQPGQVTTELVSSLKAVCPQTTATYIFPKTWVCSAPGNGCASTGATMTSAVPVTVLPIATAGAPVAVPSCAPGGCGRAGAGGASAGGSGAAAATTQGGAVWTGTAAAQWTTSAGNGTGITAATAAPSVVVAGAGRSGVVPGLVLALAGLVAVL</sequence>
<evidence type="ECO:0000313" key="11">
    <source>
        <dbReference type="EMBL" id="KAJ9151469.1"/>
    </source>
</evidence>
<dbReference type="InterPro" id="IPR001461">
    <property type="entry name" value="Aspartic_peptidase_A1"/>
</dbReference>
<dbReference type="GO" id="GO:0031505">
    <property type="term" value="P:fungal-type cell wall organization"/>
    <property type="evidence" value="ECO:0007669"/>
    <property type="project" value="TreeGrafter"/>
</dbReference>
<dbReference type="Proteomes" id="UP001174691">
    <property type="component" value="Unassembled WGS sequence"/>
</dbReference>
<evidence type="ECO:0000256" key="9">
    <source>
        <dbReference type="SAM" id="SignalP"/>
    </source>
</evidence>
<evidence type="ECO:0000256" key="6">
    <source>
        <dbReference type="ARBA" id="ARBA00023145"/>
    </source>
</evidence>
<dbReference type="GO" id="GO:0004190">
    <property type="term" value="F:aspartic-type endopeptidase activity"/>
    <property type="evidence" value="ECO:0007669"/>
    <property type="project" value="UniProtKB-KW"/>
</dbReference>
<reference evidence="11" key="1">
    <citation type="submission" date="2022-07" db="EMBL/GenBank/DDBJ databases">
        <title>Fungi with potential for degradation of polypropylene.</title>
        <authorList>
            <person name="Gostincar C."/>
        </authorList>
    </citation>
    <scope>NUCLEOTIDE SEQUENCE</scope>
    <source>
        <strain evidence="11">EXF-13287</strain>
    </source>
</reference>
<evidence type="ECO:0000256" key="7">
    <source>
        <dbReference type="PIRSR" id="PIRSR601461-2"/>
    </source>
</evidence>
<evidence type="ECO:0000256" key="2">
    <source>
        <dbReference type="ARBA" id="ARBA00022670"/>
    </source>
</evidence>
<keyword evidence="12" id="KW-1185">Reference proteome</keyword>
<dbReference type="InterPro" id="IPR021109">
    <property type="entry name" value="Peptidase_aspartic_dom_sf"/>
</dbReference>
<keyword evidence="5" id="KW-0378">Hydrolase</keyword>
<proteinExistence type="inferred from homology"/>
<feature type="region of interest" description="Disordered" evidence="8">
    <location>
        <begin position="695"/>
        <end position="732"/>
    </location>
</feature>
<keyword evidence="4" id="KW-0064">Aspartyl protease</keyword>
<evidence type="ECO:0000256" key="1">
    <source>
        <dbReference type="ARBA" id="ARBA00007447"/>
    </source>
</evidence>
<evidence type="ECO:0000256" key="4">
    <source>
        <dbReference type="ARBA" id="ARBA00022750"/>
    </source>
</evidence>
<keyword evidence="2 11" id="KW-0645">Protease</keyword>
<name>A0AA38VMF1_9PEZI</name>
<dbReference type="PRINTS" id="PR00792">
    <property type="entry name" value="PEPSIN"/>
</dbReference>
<feature type="disulfide bond" evidence="7">
    <location>
        <begin position="326"/>
        <end position="361"/>
    </location>
</feature>
<protein>
    <submittedName>
        <fullName evidence="11">Acid protease</fullName>
    </submittedName>
</protein>
<keyword evidence="3 9" id="KW-0732">Signal</keyword>
<dbReference type="Gene3D" id="2.40.70.10">
    <property type="entry name" value="Acid Proteases"/>
    <property type="match status" value="2"/>
</dbReference>
<evidence type="ECO:0000256" key="3">
    <source>
        <dbReference type="ARBA" id="ARBA00022729"/>
    </source>
</evidence>
<evidence type="ECO:0000259" key="10">
    <source>
        <dbReference type="PROSITE" id="PS51767"/>
    </source>
</evidence>
<comment type="similarity">
    <text evidence="1">Belongs to the peptidase A1 family.</text>
</comment>
<feature type="compositionally biased region" description="Low complexity" evidence="8">
    <location>
        <begin position="456"/>
        <end position="537"/>
    </location>
</feature>
<keyword evidence="7" id="KW-1015">Disulfide bond</keyword>
<feature type="compositionally biased region" description="Low complexity" evidence="8">
    <location>
        <begin position="695"/>
        <end position="726"/>
    </location>
</feature>
<feature type="signal peptide" evidence="9">
    <location>
        <begin position="1"/>
        <end position="19"/>
    </location>
</feature>
<feature type="chain" id="PRO_5041391489" evidence="9">
    <location>
        <begin position="20"/>
        <end position="908"/>
    </location>
</feature>
<dbReference type="InterPro" id="IPR033121">
    <property type="entry name" value="PEPTIDASE_A1"/>
</dbReference>
<gene>
    <name evidence="11" type="ORF">NKR19_g4895</name>
</gene>
<dbReference type="Pfam" id="PF25485">
    <property type="entry name" value="DUF7908"/>
    <property type="match status" value="1"/>
</dbReference>
<dbReference type="AlphaFoldDB" id="A0AA38VMF1"/>
<accession>A0AA38VMF1</accession>
<dbReference type="Pfam" id="PF00026">
    <property type="entry name" value="Asp"/>
    <property type="match status" value="1"/>
</dbReference>
<keyword evidence="6" id="KW-0865">Zymogen</keyword>
<dbReference type="PANTHER" id="PTHR47965">
    <property type="entry name" value="ASPARTYL PROTEASE-RELATED"/>
    <property type="match status" value="1"/>
</dbReference>
<dbReference type="GO" id="GO:0009277">
    <property type="term" value="C:fungal-type cell wall"/>
    <property type="evidence" value="ECO:0007669"/>
    <property type="project" value="TreeGrafter"/>
</dbReference>
<organism evidence="11 12">
    <name type="scientific">Coniochaeta hoffmannii</name>
    <dbReference type="NCBI Taxonomy" id="91930"/>
    <lineage>
        <taxon>Eukaryota</taxon>
        <taxon>Fungi</taxon>
        <taxon>Dikarya</taxon>
        <taxon>Ascomycota</taxon>
        <taxon>Pezizomycotina</taxon>
        <taxon>Sordariomycetes</taxon>
        <taxon>Sordariomycetidae</taxon>
        <taxon>Coniochaetales</taxon>
        <taxon>Coniochaetaceae</taxon>
        <taxon>Coniochaeta</taxon>
    </lineage>
</organism>
<dbReference type="GO" id="GO:0005576">
    <property type="term" value="C:extracellular region"/>
    <property type="evidence" value="ECO:0007669"/>
    <property type="project" value="TreeGrafter"/>
</dbReference>
<evidence type="ECO:0000256" key="8">
    <source>
        <dbReference type="SAM" id="MobiDB-lite"/>
    </source>
</evidence>
<feature type="domain" description="Peptidase A1" evidence="10">
    <location>
        <begin position="73"/>
        <end position="399"/>
    </location>
</feature>
<evidence type="ECO:0000256" key="5">
    <source>
        <dbReference type="ARBA" id="ARBA00022801"/>
    </source>
</evidence>
<dbReference type="PANTHER" id="PTHR47965:SF12">
    <property type="entry name" value="ASPARTIC PROTEINASE 3-RELATED"/>
    <property type="match status" value="1"/>
</dbReference>
<comment type="caution">
    <text evidence="11">The sequence shown here is derived from an EMBL/GenBank/DDBJ whole genome shotgun (WGS) entry which is preliminary data.</text>
</comment>
<dbReference type="EMBL" id="JANBVN010000064">
    <property type="protein sequence ID" value="KAJ9151469.1"/>
    <property type="molecule type" value="Genomic_DNA"/>
</dbReference>
<dbReference type="InterPro" id="IPR057230">
    <property type="entry name" value="DUF7908"/>
</dbReference>
<evidence type="ECO:0000313" key="12">
    <source>
        <dbReference type="Proteomes" id="UP001174691"/>
    </source>
</evidence>
<dbReference type="GO" id="GO:0006508">
    <property type="term" value="P:proteolysis"/>
    <property type="evidence" value="ECO:0007669"/>
    <property type="project" value="UniProtKB-KW"/>
</dbReference>
<dbReference type="PROSITE" id="PS51767">
    <property type="entry name" value="PEPTIDASE_A1"/>
    <property type="match status" value="1"/>
</dbReference>
<dbReference type="SUPFAM" id="SSF50630">
    <property type="entry name" value="Acid proteases"/>
    <property type="match status" value="1"/>
</dbReference>
<feature type="region of interest" description="Disordered" evidence="8">
    <location>
        <begin position="446"/>
        <end position="537"/>
    </location>
</feature>